<evidence type="ECO:0000256" key="3">
    <source>
        <dbReference type="SAM" id="MobiDB-lite"/>
    </source>
</evidence>
<keyword evidence="2" id="KW-0597">Phosphoprotein</keyword>
<dbReference type="SUPFAM" id="SSF56801">
    <property type="entry name" value="Acetyl-CoA synthetase-like"/>
    <property type="match status" value="1"/>
</dbReference>
<dbReference type="PROSITE" id="PS00455">
    <property type="entry name" value="AMP_BINDING"/>
    <property type="match status" value="1"/>
</dbReference>
<dbReference type="Pfam" id="PF07993">
    <property type="entry name" value="NAD_binding_4"/>
    <property type="match status" value="1"/>
</dbReference>
<dbReference type="InterPro" id="IPR009081">
    <property type="entry name" value="PP-bd_ACP"/>
</dbReference>
<dbReference type="Gene3D" id="3.40.50.12780">
    <property type="entry name" value="N-terminal domain of ligase-like"/>
    <property type="match status" value="1"/>
</dbReference>
<dbReference type="PANTHER" id="PTHR43439">
    <property type="entry name" value="PHENYLACETATE-COENZYME A LIGASE"/>
    <property type="match status" value="1"/>
</dbReference>
<dbReference type="Gene3D" id="3.40.50.720">
    <property type="entry name" value="NAD(P)-binding Rossmann-like Domain"/>
    <property type="match status" value="1"/>
</dbReference>
<dbReference type="STRING" id="5539.A0A3E2HSF5"/>
<dbReference type="PANTHER" id="PTHR43439:SF2">
    <property type="entry name" value="ENZYME, PUTATIVE (JCVI)-RELATED"/>
    <property type="match status" value="1"/>
</dbReference>
<dbReference type="Gene3D" id="1.10.1200.10">
    <property type="entry name" value="ACP-like"/>
    <property type="match status" value="1"/>
</dbReference>
<dbReference type="InterPro" id="IPR000873">
    <property type="entry name" value="AMP-dep_synth/lig_dom"/>
</dbReference>
<dbReference type="InterPro" id="IPR036736">
    <property type="entry name" value="ACP-like_sf"/>
</dbReference>
<evidence type="ECO:0000259" key="4">
    <source>
        <dbReference type="PROSITE" id="PS50075"/>
    </source>
</evidence>
<dbReference type="PROSITE" id="PS50075">
    <property type="entry name" value="CARRIER"/>
    <property type="match status" value="1"/>
</dbReference>
<dbReference type="InterPro" id="IPR013120">
    <property type="entry name" value="FAR_NAD-bd"/>
</dbReference>
<dbReference type="InterPro" id="IPR036291">
    <property type="entry name" value="NAD(P)-bd_dom_sf"/>
</dbReference>
<keyword evidence="6" id="KW-1185">Reference proteome</keyword>
<feature type="domain" description="Carrier" evidence="4">
    <location>
        <begin position="536"/>
        <end position="616"/>
    </location>
</feature>
<dbReference type="AlphaFoldDB" id="A0A3E2HSF5"/>
<evidence type="ECO:0000256" key="1">
    <source>
        <dbReference type="ARBA" id="ARBA00022450"/>
    </source>
</evidence>
<proteinExistence type="predicted"/>
<evidence type="ECO:0000313" key="6">
    <source>
        <dbReference type="Proteomes" id="UP000258309"/>
    </source>
</evidence>
<dbReference type="EMBL" id="NCSJ02000001">
    <property type="protein sequence ID" value="RFU36300.1"/>
    <property type="molecule type" value="Genomic_DNA"/>
</dbReference>
<name>A0A3E2HSF5_SCYLI</name>
<evidence type="ECO:0000256" key="2">
    <source>
        <dbReference type="ARBA" id="ARBA00022553"/>
    </source>
</evidence>
<gene>
    <name evidence="5" type="ORF">B7463_g91</name>
</gene>
<reference evidence="5 6" key="1">
    <citation type="submission" date="2018-05" db="EMBL/GenBank/DDBJ databases">
        <title>Draft genome sequence of Scytalidium lignicola DSM 105466, a ubiquitous saprotrophic fungus.</title>
        <authorList>
            <person name="Buettner E."/>
            <person name="Gebauer A.M."/>
            <person name="Hofrichter M."/>
            <person name="Liers C."/>
            <person name="Kellner H."/>
        </authorList>
    </citation>
    <scope>NUCLEOTIDE SEQUENCE [LARGE SCALE GENOMIC DNA]</scope>
    <source>
        <strain evidence="5 6">DSM 105466</strain>
    </source>
</reference>
<comment type="caution">
    <text evidence="5">The sequence shown here is derived from an EMBL/GenBank/DDBJ whole genome shotgun (WGS) entry which is preliminary data.</text>
</comment>
<organism evidence="5 6">
    <name type="scientific">Scytalidium lignicola</name>
    <name type="common">Hyphomycete</name>
    <dbReference type="NCBI Taxonomy" id="5539"/>
    <lineage>
        <taxon>Eukaryota</taxon>
        <taxon>Fungi</taxon>
        <taxon>Dikarya</taxon>
        <taxon>Ascomycota</taxon>
        <taxon>Pezizomycotina</taxon>
        <taxon>Leotiomycetes</taxon>
        <taxon>Leotiomycetes incertae sedis</taxon>
        <taxon>Scytalidium</taxon>
    </lineage>
</organism>
<protein>
    <recommendedName>
        <fullName evidence="4">Carrier domain-containing protein</fullName>
    </recommendedName>
</protein>
<feature type="region of interest" description="Disordered" evidence="3">
    <location>
        <begin position="981"/>
        <end position="1002"/>
    </location>
</feature>
<dbReference type="Pfam" id="PF00501">
    <property type="entry name" value="AMP-binding"/>
    <property type="match status" value="1"/>
</dbReference>
<dbReference type="InterPro" id="IPR042099">
    <property type="entry name" value="ANL_N_sf"/>
</dbReference>
<dbReference type="InterPro" id="IPR020845">
    <property type="entry name" value="AMP-binding_CS"/>
</dbReference>
<sequence length="1048" mass="116592">MLSPTTDPRSIWSVDDLLVQRANEEVQSPLVAFPRSGDGLTDFLFLTAKDLDNFTDNAAKRLLSHGMRIIPSDDSETIALLGPSDLEFMITMFALNRLGYTILILSPRLPIDAYVALLKATGCSSICYASGLESTVLRIQKIEELRSLQILNQCDFNASTAKAPRLQIVRDGLATSCKVAFIMHSSGSTGMAKPIFQTHEACLGNYAAGHEMRAFLTVPLYHTHGHACLYRAIYRRSTLYFLNPKLPVTSTNLITVMEHAKPEIIFTVPYTLKILAESEHGIQVLQRCKIVSSAGSQIPDDLGDRLVAHGIQLVSHWGSTETGALMNSMRPQEDKDWAYMKIFPSAKPFVLMKSLGTGTYELVVLNGLKSKIASNSDDPPNSFHTKDTFIAHPTKPDRWKYTGRLDDRVTLINGEKVLPTLMEGRLRENPLIREAVVFGVGRSLPGLLLFRSTGAAELNDQELVERTWPLIEKTNSQVESFAQITKDSIVPLSVEIDYPRTDKGTIIRPQVYKMFEDVINDVYDKLDHSAEGILRLDQAEIEQFIVNSFKEECLIVLRDVDTDFFSAGADSLHANKIASFIRKKLYLGNHRDDLRPSTIFEQATTARLAKYLIHLQSAQQECEDDEIEVMTSMIKKYSTYKQFIPGQIARPSDRSVVLTGATGSLGIHILATLLHKTGVDKVYCLVRASTAEVAQQRIHHAFLTRGITMPENYERRIVSLPSNLAKRDLGLDPGVLLEMQNNVSLIIHNAWAVNFNLGLNSFEDQHIKGTHNLLNFALSVHAPAPARFLFCSSVSVASRMSPPVTISESLVEDLNAASMGYGKSKLVAEHIINNAVLSTSIDCLVIRIGQIVGDSQMGLWSDSESIPLIIRSALTLGCLPRLNELCSWLPVDSVAKAIVELGYSRATDPGHATVNPSHCRFYNVINPRTFSWTTDLLPALHDAKLSFESVSPQEWVTRLAQSEQNPELNPTIKLISSYEKKYGKGSGSEQNENHRNDSGDPSFRLVFATEKARLESETMRNDPDIIGEGLVKMFVARWLEKWQNPILA</sequence>
<dbReference type="InterPro" id="IPR051414">
    <property type="entry name" value="Adenylate-forming_Reductase"/>
</dbReference>
<dbReference type="SUPFAM" id="SSF51735">
    <property type="entry name" value="NAD(P)-binding Rossmann-fold domains"/>
    <property type="match status" value="1"/>
</dbReference>
<dbReference type="InterPro" id="IPR006162">
    <property type="entry name" value="Ppantetheine_attach_site"/>
</dbReference>
<dbReference type="Pfam" id="PF23562">
    <property type="entry name" value="AMP-binding_C_3"/>
    <property type="match status" value="1"/>
</dbReference>
<feature type="non-terminal residue" evidence="5">
    <location>
        <position position="1048"/>
    </location>
</feature>
<dbReference type="OrthoDB" id="429813at2759"/>
<feature type="non-terminal residue" evidence="5">
    <location>
        <position position="1"/>
    </location>
</feature>
<dbReference type="PROSITE" id="PS00012">
    <property type="entry name" value="PHOSPHOPANTETHEINE"/>
    <property type="match status" value="1"/>
</dbReference>
<dbReference type="SUPFAM" id="SSF47336">
    <property type="entry name" value="ACP-like"/>
    <property type="match status" value="1"/>
</dbReference>
<keyword evidence="1" id="KW-0596">Phosphopantetheine</keyword>
<dbReference type="Pfam" id="PF00550">
    <property type="entry name" value="PP-binding"/>
    <property type="match status" value="1"/>
</dbReference>
<accession>A0A3E2HSF5</accession>
<dbReference type="Proteomes" id="UP000258309">
    <property type="component" value="Unassembled WGS sequence"/>
</dbReference>
<evidence type="ECO:0000313" key="5">
    <source>
        <dbReference type="EMBL" id="RFU36300.1"/>
    </source>
</evidence>